<dbReference type="RefSeq" id="WP_157475846.1">
    <property type="nucleotide sequence ID" value="NZ_CP046566.1"/>
</dbReference>
<evidence type="ECO:0000256" key="1">
    <source>
        <dbReference type="SAM" id="MobiDB-lite"/>
    </source>
</evidence>
<dbReference type="Proteomes" id="UP000426027">
    <property type="component" value="Chromosome"/>
</dbReference>
<accession>A0A6I6G9L8</accession>
<proteinExistence type="predicted"/>
<dbReference type="KEGG" id="fls:GLV81_00165"/>
<feature type="signal peptide" evidence="2">
    <location>
        <begin position="1"/>
        <end position="19"/>
    </location>
</feature>
<reference evidence="3 4" key="1">
    <citation type="submission" date="2019-11" db="EMBL/GenBank/DDBJ databases">
        <authorList>
            <person name="Im W.T."/>
        </authorList>
    </citation>
    <scope>NUCLEOTIDE SEQUENCE [LARGE SCALE GENOMIC DNA]</scope>
    <source>
        <strain evidence="3 4">SB-02</strain>
    </source>
</reference>
<keyword evidence="2" id="KW-0732">Signal</keyword>
<keyword evidence="4" id="KW-1185">Reference proteome</keyword>
<sequence length="235" mass="26113">MKKQFSFVMAILLACTVYAQDPVDAAITPAHPTRTGQVAFNGVEYPCSVTDYDAATDVVQDAIKSYMQSLGYKPDSRKGFMVYRNVRLTNVNNGQPVDLLILVETKSRQEKDKSTVYSITSEPGKIPDKKVDKGSINPAAVAMVTGAGTLLAELNEHVVAKEFNRLLSVQQDVVAKTERKLKDLQNDYASMKKKMDQLQKDMTQNQKDQEATSKMIEEEKKKLAEMEVKKPGTGN</sequence>
<evidence type="ECO:0000313" key="4">
    <source>
        <dbReference type="Proteomes" id="UP000426027"/>
    </source>
</evidence>
<feature type="compositionally biased region" description="Basic and acidic residues" evidence="1">
    <location>
        <begin position="207"/>
        <end position="235"/>
    </location>
</feature>
<dbReference type="AlphaFoldDB" id="A0A6I6G9L8"/>
<feature type="chain" id="PRO_5026131429" evidence="2">
    <location>
        <begin position="20"/>
        <end position="235"/>
    </location>
</feature>
<name>A0A6I6G9L8_9BACT</name>
<evidence type="ECO:0000256" key="2">
    <source>
        <dbReference type="SAM" id="SignalP"/>
    </source>
</evidence>
<evidence type="ECO:0000313" key="3">
    <source>
        <dbReference type="EMBL" id="QGW26730.1"/>
    </source>
</evidence>
<feature type="region of interest" description="Disordered" evidence="1">
    <location>
        <begin position="192"/>
        <end position="235"/>
    </location>
</feature>
<protein>
    <submittedName>
        <fullName evidence="3">Uncharacterized protein</fullName>
    </submittedName>
</protein>
<dbReference type="EMBL" id="CP046566">
    <property type="protein sequence ID" value="QGW26730.1"/>
    <property type="molecule type" value="Genomic_DNA"/>
</dbReference>
<gene>
    <name evidence="3" type="ORF">GLV81_00165</name>
</gene>
<dbReference type="PROSITE" id="PS51257">
    <property type="entry name" value="PROKAR_LIPOPROTEIN"/>
    <property type="match status" value="1"/>
</dbReference>
<organism evidence="3 4">
    <name type="scientific">Phnomibacter ginsenosidimutans</name>
    <dbReference type="NCBI Taxonomy" id="2676868"/>
    <lineage>
        <taxon>Bacteria</taxon>
        <taxon>Pseudomonadati</taxon>
        <taxon>Bacteroidota</taxon>
        <taxon>Chitinophagia</taxon>
        <taxon>Chitinophagales</taxon>
        <taxon>Chitinophagaceae</taxon>
        <taxon>Phnomibacter</taxon>
    </lineage>
</organism>